<evidence type="ECO:0000256" key="2">
    <source>
        <dbReference type="ARBA" id="ARBA00022679"/>
    </source>
</evidence>
<dbReference type="InterPro" id="IPR001678">
    <property type="entry name" value="MeTrfase_RsmB-F_NOP2_dom"/>
</dbReference>
<keyword evidence="3 5" id="KW-0949">S-adenosyl-L-methionine</keyword>
<evidence type="ECO:0000313" key="7">
    <source>
        <dbReference type="EMBL" id="MFD1631556.1"/>
    </source>
</evidence>
<comment type="caution">
    <text evidence="7">The sequence shown here is derived from an EMBL/GenBank/DDBJ whole genome shotgun (WGS) entry which is preliminary data.</text>
</comment>
<comment type="caution">
    <text evidence="5">Lacks conserved residue(s) required for the propagation of feature annotation.</text>
</comment>
<name>A0ABW4IFJ5_9SPHI</name>
<dbReference type="SUPFAM" id="SSF53335">
    <property type="entry name" value="S-adenosyl-L-methionine-dependent methyltransferases"/>
    <property type="match status" value="1"/>
</dbReference>
<feature type="binding site" evidence="5">
    <location>
        <position position="241"/>
    </location>
    <ligand>
        <name>S-adenosyl-L-methionine</name>
        <dbReference type="ChEBI" id="CHEBI:59789"/>
    </ligand>
</feature>
<evidence type="ECO:0000256" key="5">
    <source>
        <dbReference type="PROSITE-ProRule" id="PRU01023"/>
    </source>
</evidence>
<dbReference type="InterPro" id="IPR029063">
    <property type="entry name" value="SAM-dependent_MTases_sf"/>
</dbReference>
<evidence type="ECO:0000256" key="1">
    <source>
        <dbReference type="ARBA" id="ARBA00022603"/>
    </source>
</evidence>
<proteinExistence type="inferred from homology"/>
<feature type="active site" description="Nucleophile" evidence="5">
    <location>
        <position position="341"/>
    </location>
</feature>
<dbReference type="PRINTS" id="PR02008">
    <property type="entry name" value="RCMTFAMILY"/>
</dbReference>
<keyword evidence="1 5" id="KW-0489">Methyltransferase</keyword>
<evidence type="ECO:0000256" key="3">
    <source>
        <dbReference type="ARBA" id="ARBA00022691"/>
    </source>
</evidence>
<dbReference type="RefSeq" id="WP_379663923.1">
    <property type="nucleotide sequence ID" value="NZ_JBHUDG010000048.1"/>
</dbReference>
<feature type="domain" description="SAM-dependent MTase RsmB/NOP-type" evidence="6">
    <location>
        <begin position="120"/>
        <end position="391"/>
    </location>
</feature>
<organism evidence="7 8">
    <name type="scientific">Pseudopedobacter beijingensis</name>
    <dbReference type="NCBI Taxonomy" id="1207056"/>
    <lineage>
        <taxon>Bacteria</taxon>
        <taxon>Pseudomonadati</taxon>
        <taxon>Bacteroidota</taxon>
        <taxon>Sphingobacteriia</taxon>
        <taxon>Sphingobacteriales</taxon>
        <taxon>Sphingobacteriaceae</taxon>
        <taxon>Pseudopedobacter</taxon>
    </lineage>
</organism>
<dbReference type="Pfam" id="PF01189">
    <property type="entry name" value="Methyltr_RsmB-F"/>
    <property type="match status" value="1"/>
</dbReference>
<feature type="binding site" evidence="5">
    <location>
        <position position="288"/>
    </location>
    <ligand>
        <name>S-adenosyl-L-methionine</name>
        <dbReference type="ChEBI" id="CHEBI:59789"/>
    </ligand>
</feature>
<dbReference type="PANTHER" id="PTHR22807">
    <property type="entry name" value="NOP2 YEAST -RELATED NOL1/NOP2/FMU SUN DOMAIN-CONTAINING"/>
    <property type="match status" value="1"/>
</dbReference>
<dbReference type="PANTHER" id="PTHR22807:SF30">
    <property type="entry name" value="28S RRNA (CYTOSINE(4447)-C(5))-METHYLTRANSFERASE-RELATED"/>
    <property type="match status" value="1"/>
</dbReference>
<gene>
    <name evidence="7" type="ORF">ACFSAH_16905</name>
</gene>
<evidence type="ECO:0000313" key="8">
    <source>
        <dbReference type="Proteomes" id="UP001597118"/>
    </source>
</evidence>
<keyword evidence="4 5" id="KW-0694">RNA-binding</keyword>
<evidence type="ECO:0000256" key="4">
    <source>
        <dbReference type="ARBA" id="ARBA00022884"/>
    </source>
</evidence>
<feature type="binding site" evidence="5">
    <location>
        <position position="268"/>
    </location>
    <ligand>
        <name>S-adenosyl-L-methionine</name>
        <dbReference type="ChEBI" id="CHEBI:59789"/>
    </ligand>
</feature>
<dbReference type="InterPro" id="IPR049560">
    <property type="entry name" value="MeTrfase_RsmB-F_NOP2_cat"/>
</dbReference>
<evidence type="ECO:0000259" key="6">
    <source>
        <dbReference type="PROSITE" id="PS51686"/>
    </source>
</evidence>
<dbReference type="GO" id="GO:0008168">
    <property type="term" value="F:methyltransferase activity"/>
    <property type="evidence" value="ECO:0007669"/>
    <property type="project" value="UniProtKB-KW"/>
</dbReference>
<reference evidence="8" key="1">
    <citation type="journal article" date="2019" name="Int. J. Syst. Evol. Microbiol.">
        <title>The Global Catalogue of Microorganisms (GCM) 10K type strain sequencing project: providing services to taxonomists for standard genome sequencing and annotation.</title>
        <authorList>
            <consortium name="The Broad Institute Genomics Platform"/>
            <consortium name="The Broad Institute Genome Sequencing Center for Infectious Disease"/>
            <person name="Wu L."/>
            <person name="Ma J."/>
        </authorList>
    </citation>
    <scope>NUCLEOTIDE SEQUENCE [LARGE SCALE GENOMIC DNA]</scope>
    <source>
        <strain evidence="8">CCUG 53762</strain>
    </source>
</reference>
<accession>A0ABW4IFJ5</accession>
<dbReference type="GO" id="GO:0032259">
    <property type="term" value="P:methylation"/>
    <property type="evidence" value="ECO:0007669"/>
    <property type="project" value="UniProtKB-KW"/>
</dbReference>
<protein>
    <submittedName>
        <fullName evidence="7">RsmB/NOP family class I SAM-dependent RNA methyltransferase</fullName>
    </submittedName>
</protein>
<sequence>MKAFHQLATVQNILQTYPEDQPLHRFLAQFYKKNKQMGSKDRKLSSQLLYNYFRLGRALETAPLQDRLLVAEFLCNTQKSSYVDYYKENWSIKIELPIVEKVKLVKEEYPDFDLKAIFPFTEYLSEDIDAEAFLYSQFTQPDLFVRVKRGCADQFKTELEKSEIGYRELTATTFAFKNGTKLDQLVKQHGIYEIQDLSSQKVGEFFKPQKWDKWWDCCAASGGKSLMLLDEQPNIKLLVSDLRESILDNLDERFSVAGIKSYQKKQLDLTNNPAMFLHGYEFDGIIFDAPCSGSGTWGRTPEMIVQFETSKIKFYQELQRKIAHNIIPYLKSGKPLIYITCSVFRQENEEQVDWLCQTFGLVMEEQELIKGYGSKSDSMFVARLVFQNKLE</sequence>
<keyword evidence="8" id="KW-1185">Reference proteome</keyword>
<dbReference type="PROSITE" id="PS51686">
    <property type="entry name" value="SAM_MT_RSMB_NOP"/>
    <property type="match status" value="1"/>
</dbReference>
<dbReference type="EMBL" id="JBHUDG010000048">
    <property type="protein sequence ID" value="MFD1631556.1"/>
    <property type="molecule type" value="Genomic_DNA"/>
</dbReference>
<keyword evidence="2 5" id="KW-0808">Transferase</keyword>
<dbReference type="Gene3D" id="3.40.50.150">
    <property type="entry name" value="Vaccinia Virus protein VP39"/>
    <property type="match status" value="1"/>
</dbReference>
<comment type="similarity">
    <text evidence="5">Belongs to the class I-like SAM-binding methyltransferase superfamily. RsmB/NOP family.</text>
</comment>
<dbReference type="InterPro" id="IPR023267">
    <property type="entry name" value="RCMT"/>
</dbReference>
<dbReference type="Proteomes" id="UP001597118">
    <property type="component" value="Unassembled WGS sequence"/>
</dbReference>